<dbReference type="HOGENOM" id="CLU_032303_1_1_11"/>
<feature type="region of interest" description="Disordered" evidence="1">
    <location>
        <begin position="451"/>
        <end position="470"/>
    </location>
</feature>
<evidence type="ECO:0000256" key="2">
    <source>
        <dbReference type="SAM" id="Phobius"/>
    </source>
</evidence>
<evidence type="ECO:0000256" key="1">
    <source>
        <dbReference type="SAM" id="MobiDB-lite"/>
    </source>
</evidence>
<dbReference type="eggNOG" id="COG4325">
    <property type="taxonomic scope" value="Bacteria"/>
</dbReference>
<evidence type="ECO:0000313" key="3">
    <source>
        <dbReference type="EMBL" id="EKU95032.1"/>
    </source>
</evidence>
<feature type="transmembrane region" description="Helical" evidence="2">
    <location>
        <begin position="68"/>
        <end position="96"/>
    </location>
</feature>
<dbReference type="EMBL" id="AGWL01000006">
    <property type="protein sequence ID" value="EKU95032.1"/>
    <property type="molecule type" value="Genomic_DNA"/>
</dbReference>
<evidence type="ECO:0008006" key="5">
    <source>
        <dbReference type="Google" id="ProtNLM"/>
    </source>
</evidence>
<dbReference type="AlphaFoldDB" id="K9EVM7"/>
<keyword evidence="2" id="KW-0812">Transmembrane</keyword>
<dbReference type="InterPro" id="IPR018723">
    <property type="entry name" value="DUF2254_membrane"/>
</dbReference>
<protein>
    <recommendedName>
        <fullName evidence="5">DUF2254 domain-containing protein</fullName>
    </recommendedName>
</protein>
<feature type="transmembrane region" description="Helical" evidence="2">
    <location>
        <begin position="153"/>
        <end position="173"/>
    </location>
</feature>
<feature type="compositionally biased region" description="Acidic residues" evidence="1">
    <location>
        <begin position="461"/>
        <end position="470"/>
    </location>
</feature>
<reference evidence="3 4" key="1">
    <citation type="submission" date="2012-09" db="EMBL/GenBank/DDBJ databases">
        <title>The Genome Sequence of Actinobaculum massiliae ACS-171-V-COL2.</title>
        <authorList>
            <consortium name="The Broad Institute Genome Sequencing Platform"/>
            <person name="Earl A."/>
            <person name="Ward D."/>
            <person name="Feldgarden M."/>
            <person name="Gevers D."/>
            <person name="Saerens B."/>
            <person name="Vaneechoutte M."/>
            <person name="Walker B."/>
            <person name="Young S.K."/>
            <person name="Zeng Q."/>
            <person name="Gargeya S."/>
            <person name="Fitzgerald M."/>
            <person name="Haas B."/>
            <person name="Abouelleil A."/>
            <person name="Alvarado L."/>
            <person name="Arachchi H.M."/>
            <person name="Berlin A."/>
            <person name="Chapman S.B."/>
            <person name="Goldberg J."/>
            <person name="Griggs A."/>
            <person name="Gujja S."/>
            <person name="Hansen M."/>
            <person name="Howarth C."/>
            <person name="Imamovic A."/>
            <person name="Larimer J."/>
            <person name="McCowen C."/>
            <person name="Montmayeur A."/>
            <person name="Murphy C."/>
            <person name="Neiman D."/>
            <person name="Pearson M."/>
            <person name="Priest M."/>
            <person name="Roberts A."/>
            <person name="Saif S."/>
            <person name="Shea T."/>
            <person name="Sisk P."/>
            <person name="Sykes S."/>
            <person name="Wortman J."/>
            <person name="Nusbaum C."/>
            <person name="Birren B."/>
        </authorList>
    </citation>
    <scope>NUCLEOTIDE SEQUENCE [LARGE SCALE GENOMIC DNA]</scope>
    <source>
        <strain evidence="4">ACS-171-V-Col2</strain>
    </source>
</reference>
<dbReference type="PATRIC" id="fig|883066.3.peg.1228"/>
<keyword evidence="2" id="KW-1133">Transmembrane helix</keyword>
<dbReference type="STRING" id="202789.GCA_001457435_00944"/>
<feature type="transmembrane region" description="Helical" evidence="2">
    <location>
        <begin position="116"/>
        <end position="133"/>
    </location>
</feature>
<comment type="caution">
    <text evidence="3">The sequence shown here is derived from an EMBL/GenBank/DDBJ whole genome shotgun (WGS) entry which is preliminary data.</text>
</comment>
<accession>K9EVM7</accession>
<evidence type="ECO:0000313" key="4">
    <source>
        <dbReference type="Proteomes" id="UP000009888"/>
    </source>
</evidence>
<keyword evidence="4" id="KW-1185">Reference proteome</keyword>
<proteinExistence type="predicted"/>
<organism evidence="3 4">
    <name type="scientific">Actinobaculum massiliense ACS-171-V-Col2</name>
    <dbReference type="NCBI Taxonomy" id="883066"/>
    <lineage>
        <taxon>Bacteria</taxon>
        <taxon>Bacillati</taxon>
        <taxon>Actinomycetota</taxon>
        <taxon>Actinomycetes</taxon>
        <taxon>Actinomycetales</taxon>
        <taxon>Actinomycetaceae</taxon>
        <taxon>Actinobaculum</taxon>
    </lineage>
</organism>
<dbReference type="Pfam" id="PF10011">
    <property type="entry name" value="DUF2254"/>
    <property type="match status" value="1"/>
</dbReference>
<feature type="transmembrane region" description="Helical" evidence="2">
    <location>
        <begin position="29"/>
        <end position="48"/>
    </location>
</feature>
<sequence length="470" mass="51324">MAPARENSRPERKVRTIFKAIKTTISNRLWVPPLITGIIGAVAAWFLAGITLDPTSAFSNFLWPGDTAAAASMLGFVASSMLTVLTTTVSMTLIVLQVASGSFSHQLLRDYIQSRAIKGIFAVFIGVFVYALVLQRSVSAEARETAPQLGMTVALLLVFSAIGTFVWYISAVVRMVRVDAIIERVAERATKLMRAHREEWPEANEVPEIPNHAVDVRGHTSGYVRSVATREAALWAQEHEVTVVFTVAPGDTVSAGQTLAWLWNPDAGEARPELREEDLDEFISTYIQIEAERVSDQDIRLSLHQLADIGVRSLSPGSNDPTTGVHVIAQATPVLRRLVSDPLQNEVVFDDAGTARAVVATPTVRDFLVDFVVPLRRYCSTAPEVTIELLRLLVVIEEGIDDSPGVKVDDLAGFVDSERQQILEGAKQGFVHQADLELLKPLLSVEGLRSTQRVKGPAGDVIEESPEDDA</sequence>
<gene>
    <name evidence="3" type="ORF">HMPREF9233_01170</name>
</gene>
<dbReference type="Proteomes" id="UP000009888">
    <property type="component" value="Unassembled WGS sequence"/>
</dbReference>
<name>K9EVM7_9ACTO</name>
<keyword evidence="2" id="KW-0472">Membrane</keyword>